<keyword evidence="1" id="KW-1133">Transmembrane helix</keyword>
<evidence type="ECO:0000256" key="1">
    <source>
        <dbReference type="SAM" id="Phobius"/>
    </source>
</evidence>
<dbReference type="AlphaFoldDB" id="A0A502FTV7"/>
<comment type="caution">
    <text evidence="2">The sequence shown here is derived from an EMBL/GenBank/DDBJ whole genome shotgun (WGS) entry which is preliminary data.</text>
</comment>
<dbReference type="RefSeq" id="WP_140850607.1">
    <property type="nucleotide sequence ID" value="NZ_RCZC01000003.1"/>
</dbReference>
<dbReference type="NCBIfam" id="NF011307">
    <property type="entry name" value="PRK14716.1-5"/>
    <property type="match status" value="1"/>
</dbReference>
<dbReference type="EMBL" id="RCZC01000003">
    <property type="protein sequence ID" value="TPG52692.1"/>
    <property type="molecule type" value="Genomic_DNA"/>
</dbReference>
<name>A0A502FTV7_9SPHN</name>
<keyword evidence="2" id="KW-0808">Transferase</keyword>
<dbReference type="Pfam" id="PF13641">
    <property type="entry name" value="Glyco_tranf_2_3"/>
    <property type="match status" value="1"/>
</dbReference>
<feature type="transmembrane region" description="Helical" evidence="1">
    <location>
        <begin position="338"/>
        <end position="362"/>
    </location>
</feature>
<proteinExistence type="predicted"/>
<dbReference type="InterPro" id="IPR029044">
    <property type="entry name" value="Nucleotide-diphossugar_trans"/>
</dbReference>
<keyword evidence="1" id="KW-0812">Transmembrane</keyword>
<organism evidence="2 3">
    <name type="scientific">Sphingomonas glacialis</name>
    <dbReference type="NCBI Taxonomy" id="658225"/>
    <lineage>
        <taxon>Bacteria</taxon>
        <taxon>Pseudomonadati</taxon>
        <taxon>Pseudomonadota</taxon>
        <taxon>Alphaproteobacteria</taxon>
        <taxon>Sphingomonadales</taxon>
        <taxon>Sphingomonadaceae</taxon>
        <taxon>Sphingomonas</taxon>
    </lineage>
</organism>
<accession>A0A502FTV7</accession>
<protein>
    <submittedName>
        <fullName evidence="2">Glycosyl transferase family protein</fullName>
    </submittedName>
</protein>
<sequence>MAALDAVARETMVFAVIGFLVGGCDDLAIDLTWIWVTVRRGRPLMAHTLDAYPQTPARRIAVFVAAWDESAVIGAMLGSALARFDHADYRLYVGTYPNDRATIDAVAAVAAGDDRVRLVINDRAGPTTKADCLNAVWRALERDEARDGVTVAAVVLHDAEDLVHPGELRVFDALIGRYAVVQLPVLPLVDRYAPLVSGHYADEFADAHGRQLVVRQALGVGLPLAGVGCAIERDMLGRIAAARGGSPFDAGSIVEDYELGLLVATLGGRGVLARVRTRARGELVAVRAYFPATVPTAVRQKARWMTGIALAGWDRIRWGHALDWRDHWMRMRDRRAPLAVLVLFCAYAALLTWGAALLAHALTGTVAAPPSAAMRRLLELNGGLLTWRLVWRAAATGAAYGWREALWSLPRALVSNYVALLAARGAMSAYIRSLRGAALRWDKTSHVFPGATEPADSCQTR</sequence>
<reference evidence="2 3" key="1">
    <citation type="journal article" date="2019" name="Environ. Microbiol.">
        <title>Species interactions and distinct microbial communities in high Arctic permafrost affected cryosols are associated with the CH4 and CO2 gas fluxes.</title>
        <authorList>
            <person name="Altshuler I."/>
            <person name="Hamel J."/>
            <person name="Turney S."/>
            <person name="Magnuson E."/>
            <person name="Levesque R."/>
            <person name="Greer C."/>
            <person name="Whyte L.G."/>
        </authorList>
    </citation>
    <scope>NUCLEOTIDE SEQUENCE [LARGE SCALE GENOMIC DNA]</scope>
    <source>
        <strain evidence="2 3">E6.1</strain>
    </source>
</reference>
<dbReference type="OrthoDB" id="5294733at2"/>
<evidence type="ECO:0000313" key="2">
    <source>
        <dbReference type="EMBL" id="TPG52692.1"/>
    </source>
</evidence>
<keyword evidence="3" id="KW-1185">Reference proteome</keyword>
<dbReference type="SUPFAM" id="SSF53448">
    <property type="entry name" value="Nucleotide-diphospho-sugar transferases"/>
    <property type="match status" value="1"/>
</dbReference>
<dbReference type="GO" id="GO:0016740">
    <property type="term" value="F:transferase activity"/>
    <property type="evidence" value="ECO:0007669"/>
    <property type="project" value="UniProtKB-KW"/>
</dbReference>
<feature type="transmembrane region" description="Helical" evidence="1">
    <location>
        <begin position="12"/>
        <end position="36"/>
    </location>
</feature>
<dbReference type="Proteomes" id="UP000319931">
    <property type="component" value="Unassembled WGS sequence"/>
</dbReference>
<gene>
    <name evidence="2" type="ORF">EAH76_12480</name>
</gene>
<keyword evidence="1" id="KW-0472">Membrane</keyword>
<evidence type="ECO:0000313" key="3">
    <source>
        <dbReference type="Proteomes" id="UP000319931"/>
    </source>
</evidence>